<sequence length="144" mass="16436">MRSTVRCTKRGHPVNPIQSNPPWEGKGRQEMNWWPFSPSLSLSLSWSLSSVFLVMPVPSVCRACLSSHTLSPSHPSFSGTRHNAAATRRKKKKREKQTNKERKKEKKSAKYTPQTRPAQPPSHTHHTRPGFHDGKRPSKYEVTK</sequence>
<keyword evidence="3" id="KW-1185">Reference proteome</keyword>
<proteinExistence type="predicted"/>
<evidence type="ECO:0000313" key="2">
    <source>
        <dbReference type="EMBL" id="KAK2034826.1"/>
    </source>
</evidence>
<protein>
    <submittedName>
        <fullName evidence="2">Uncharacterized protein</fullName>
    </submittedName>
</protein>
<accession>A0AAD9M520</accession>
<organism evidence="2 3">
    <name type="scientific">Colletotrichum zoysiae</name>
    <dbReference type="NCBI Taxonomy" id="1216348"/>
    <lineage>
        <taxon>Eukaryota</taxon>
        <taxon>Fungi</taxon>
        <taxon>Dikarya</taxon>
        <taxon>Ascomycota</taxon>
        <taxon>Pezizomycotina</taxon>
        <taxon>Sordariomycetes</taxon>
        <taxon>Hypocreomycetidae</taxon>
        <taxon>Glomerellales</taxon>
        <taxon>Glomerellaceae</taxon>
        <taxon>Colletotrichum</taxon>
        <taxon>Colletotrichum graminicola species complex</taxon>
    </lineage>
</organism>
<gene>
    <name evidence="2" type="ORF">LX32DRAFT_340363</name>
</gene>
<feature type="region of interest" description="Disordered" evidence="1">
    <location>
        <begin position="1"/>
        <end position="26"/>
    </location>
</feature>
<evidence type="ECO:0000256" key="1">
    <source>
        <dbReference type="SAM" id="MobiDB-lite"/>
    </source>
</evidence>
<feature type="compositionally biased region" description="Basic and acidic residues" evidence="1">
    <location>
        <begin position="130"/>
        <end position="144"/>
    </location>
</feature>
<comment type="caution">
    <text evidence="2">The sequence shown here is derived from an EMBL/GenBank/DDBJ whole genome shotgun (WGS) entry which is preliminary data.</text>
</comment>
<feature type="compositionally biased region" description="Low complexity" evidence="1">
    <location>
        <begin position="68"/>
        <end position="78"/>
    </location>
</feature>
<reference evidence="2" key="1">
    <citation type="submission" date="2021-06" db="EMBL/GenBank/DDBJ databases">
        <title>Comparative genomics, transcriptomics and evolutionary studies reveal genomic signatures of adaptation to plant cell wall in hemibiotrophic fungi.</title>
        <authorList>
            <consortium name="DOE Joint Genome Institute"/>
            <person name="Baroncelli R."/>
            <person name="Diaz J.F."/>
            <person name="Benocci T."/>
            <person name="Peng M."/>
            <person name="Battaglia E."/>
            <person name="Haridas S."/>
            <person name="Andreopoulos W."/>
            <person name="Labutti K."/>
            <person name="Pangilinan J."/>
            <person name="Floch G.L."/>
            <person name="Makela M.R."/>
            <person name="Henrissat B."/>
            <person name="Grigoriev I.V."/>
            <person name="Crouch J.A."/>
            <person name="De Vries R.P."/>
            <person name="Sukno S.A."/>
            <person name="Thon M.R."/>
        </authorList>
    </citation>
    <scope>NUCLEOTIDE SEQUENCE</scope>
    <source>
        <strain evidence="2">MAFF235873</strain>
    </source>
</reference>
<dbReference type="EMBL" id="MU842812">
    <property type="protein sequence ID" value="KAK2034826.1"/>
    <property type="molecule type" value="Genomic_DNA"/>
</dbReference>
<feature type="region of interest" description="Disordered" evidence="1">
    <location>
        <begin position="68"/>
        <end position="144"/>
    </location>
</feature>
<evidence type="ECO:0000313" key="3">
    <source>
        <dbReference type="Proteomes" id="UP001232148"/>
    </source>
</evidence>
<name>A0AAD9M520_9PEZI</name>
<dbReference type="Proteomes" id="UP001232148">
    <property type="component" value="Unassembled WGS sequence"/>
</dbReference>
<dbReference type="AlphaFoldDB" id="A0AAD9M520"/>